<feature type="region of interest" description="Disordered" evidence="1">
    <location>
        <begin position="98"/>
        <end position="127"/>
    </location>
</feature>
<reference evidence="2 3" key="1">
    <citation type="submission" date="2020-04" db="EMBL/GenBank/DDBJ databases">
        <title>Perkinsus olseni comparative genomics.</title>
        <authorList>
            <person name="Bogema D.R."/>
        </authorList>
    </citation>
    <scope>NUCLEOTIDE SEQUENCE [LARGE SCALE GENOMIC DNA]</scope>
    <source>
        <strain evidence="2">00978-12</strain>
    </source>
</reference>
<dbReference type="Proteomes" id="UP000541610">
    <property type="component" value="Unassembled WGS sequence"/>
</dbReference>
<protein>
    <submittedName>
        <fullName evidence="2">Uncharacterized protein</fullName>
    </submittedName>
</protein>
<gene>
    <name evidence="2" type="ORF">FOZ60_013449</name>
</gene>
<comment type="caution">
    <text evidence="2">The sequence shown here is derived from an EMBL/GenBank/DDBJ whole genome shotgun (WGS) entry which is preliminary data.</text>
</comment>
<proteinExistence type="predicted"/>
<dbReference type="EMBL" id="JABANP010000603">
    <property type="protein sequence ID" value="KAF4680491.1"/>
    <property type="molecule type" value="Genomic_DNA"/>
</dbReference>
<name>A0A7J6NC54_PEROL</name>
<evidence type="ECO:0000256" key="1">
    <source>
        <dbReference type="SAM" id="MobiDB-lite"/>
    </source>
</evidence>
<organism evidence="2 3">
    <name type="scientific">Perkinsus olseni</name>
    <name type="common">Perkinsus atlanticus</name>
    <dbReference type="NCBI Taxonomy" id="32597"/>
    <lineage>
        <taxon>Eukaryota</taxon>
        <taxon>Sar</taxon>
        <taxon>Alveolata</taxon>
        <taxon>Perkinsozoa</taxon>
        <taxon>Perkinsea</taxon>
        <taxon>Perkinsida</taxon>
        <taxon>Perkinsidae</taxon>
        <taxon>Perkinsus</taxon>
    </lineage>
</organism>
<dbReference type="AlphaFoldDB" id="A0A7J6NC54"/>
<accession>A0A7J6NC54</accession>
<evidence type="ECO:0000313" key="3">
    <source>
        <dbReference type="Proteomes" id="UP000541610"/>
    </source>
</evidence>
<sequence>MSLTVKLGSCVATVRNVPYHISRIHDYDSGSILGERFLLVPDFGGTDFTTQLDNCGDPNIHGESFKQLTVTSKQGVPMSEVATYGQRTEEWEFQVRGIPTRPPPTPLPAGPTSPTPTVPTKPHPGGLYDDGGSGAPSEVLVFLQKPGHFTMHITLGGCLVYYEDIPYEMVEENGVSWVKPDYSSTTLGYTLRSCRFEAQSRYEISDIEKIEFRDAQDPSDQRQRHNVKHVNGEHVETKARDNNVHLCRNFKEQSLEKNILRRPLLTMTPEWRQADKTDMQCSVTPILSVLPALATVTMAVQTASQSKVTYPSSDTCRKQYSPPADYPALTVTIDRNLVTYFHWKVKKDYYFVFWVEDGVRADDIGAHKILARKGDEEGSVIGLPSEFNTTFADVNPFSHLPDLIKSEFGRPITEEKLQCSNEIY</sequence>
<feature type="compositionally biased region" description="Pro residues" evidence="1">
    <location>
        <begin position="100"/>
        <end position="122"/>
    </location>
</feature>
<evidence type="ECO:0000313" key="2">
    <source>
        <dbReference type="EMBL" id="KAF4680491.1"/>
    </source>
</evidence>